<keyword evidence="1" id="KW-0472">Membrane</keyword>
<accession>A0A1T5DHT4</accession>
<evidence type="ECO:0000313" key="5">
    <source>
        <dbReference type="Proteomes" id="UP000189981"/>
    </source>
</evidence>
<keyword evidence="1" id="KW-1133">Transmembrane helix</keyword>
<organism evidence="4 5">
    <name type="scientific">Daejeonella lutea</name>
    <dbReference type="NCBI Taxonomy" id="572036"/>
    <lineage>
        <taxon>Bacteria</taxon>
        <taxon>Pseudomonadati</taxon>
        <taxon>Bacteroidota</taxon>
        <taxon>Sphingobacteriia</taxon>
        <taxon>Sphingobacteriales</taxon>
        <taxon>Sphingobacteriaceae</taxon>
        <taxon>Daejeonella</taxon>
    </lineage>
</organism>
<dbReference type="PANTHER" id="PTHR30273">
    <property type="entry name" value="PERIPLASMIC SIGNAL SENSOR AND SIGMA FACTOR ACTIVATOR FECR-RELATED"/>
    <property type="match status" value="1"/>
</dbReference>
<feature type="domain" description="FecR protein" evidence="2">
    <location>
        <begin position="124"/>
        <end position="206"/>
    </location>
</feature>
<dbReference type="PANTHER" id="PTHR30273:SF2">
    <property type="entry name" value="PROTEIN FECR"/>
    <property type="match status" value="1"/>
</dbReference>
<dbReference type="Gene3D" id="3.55.50.30">
    <property type="match status" value="1"/>
</dbReference>
<keyword evidence="1" id="KW-0812">Transmembrane</keyword>
<keyword evidence="5" id="KW-1185">Reference proteome</keyword>
<gene>
    <name evidence="4" type="ORF">SAMN05661099_2351</name>
</gene>
<protein>
    <submittedName>
        <fullName evidence="4">FecR family protein</fullName>
    </submittedName>
</protein>
<dbReference type="STRING" id="572036.SAMN05661099_2351"/>
<evidence type="ECO:0000256" key="1">
    <source>
        <dbReference type="SAM" id="Phobius"/>
    </source>
</evidence>
<dbReference type="RefSeq" id="WP_079702863.1">
    <property type="nucleotide sequence ID" value="NZ_FUYR01000002.1"/>
</dbReference>
<dbReference type="Pfam" id="PF16344">
    <property type="entry name" value="FecR_C"/>
    <property type="match status" value="1"/>
</dbReference>
<dbReference type="InterPro" id="IPR006860">
    <property type="entry name" value="FecR"/>
</dbReference>
<evidence type="ECO:0000259" key="3">
    <source>
        <dbReference type="Pfam" id="PF16344"/>
    </source>
</evidence>
<reference evidence="5" key="1">
    <citation type="submission" date="2017-02" db="EMBL/GenBank/DDBJ databases">
        <authorList>
            <person name="Varghese N."/>
            <person name="Submissions S."/>
        </authorList>
    </citation>
    <scope>NUCLEOTIDE SEQUENCE [LARGE SCALE GENOMIC DNA]</scope>
    <source>
        <strain evidence="5">DSM 22385</strain>
    </source>
</reference>
<evidence type="ECO:0000259" key="2">
    <source>
        <dbReference type="Pfam" id="PF04773"/>
    </source>
</evidence>
<feature type="transmembrane region" description="Helical" evidence="1">
    <location>
        <begin position="86"/>
        <end position="105"/>
    </location>
</feature>
<dbReference type="InterPro" id="IPR032508">
    <property type="entry name" value="FecR_C"/>
</dbReference>
<dbReference type="OrthoDB" id="1452822at2"/>
<feature type="domain" description="Protein FecR C-terminal" evidence="3">
    <location>
        <begin position="250"/>
        <end position="316"/>
    </location>
</feature>
<dbReference type="InterPro" id="IPR012373">
    <property type="entry name" value="Ferrdict_sens_TM"/>
</dbReference>
<evidence type="ECO:0000313" key="4">
    <source>
        <dbReference type="EMBL" id="SKB71197.1"/>
    </source>
</evidence>
<dbReference type="EMBL" id="FUYR01000002">
    <property type="protein sequence ID" value="SKB71197.1"/>
    <property type="molecule type" value="Genomic_DNA"/>
</dbReference>
<sequence>MSEDLIIKYLLQETTANEEERVKEWIAAGPENEKEFKRFELIWSSSKELETSRTADADKAWDNFKTKVSGHRKVVKPNLRSIRRDYSWLKIAAVVFIVAAAWTFYSTVNNGYATLESGNLVRKETLPDGSEVTLNKNSRIAYSRKFTGDTRSVKLEKGEVFFNVTADKSKPFIIEADEVVVRVVGTSFNVKHNSHITEIIVETGIVQVAKAGRMVELRAGERVSIDNNNPILRKKPNTDKLYKFYRSKIFVADNTPLWRVVEVLNEAYESNIIIENDQHKNLSLNTTFEDESLEEILRVITQTFKINAVKENGKIILR</sequence>
<dbReference type="Pfam" id="PF04773">
    <property type="entry name" value="FecR"/>
    <property type="match status" value="1"/>
</dbReference>
<dbReference type="GO" id="GO:0016989">
    <property type="term" value="F:sigma factor antagonist activity"/>
    <property type="evidence" value="ECO:0007669"/>
    <property type="project" value="TreeGrafter"/>
</dbReference>
<dbReference type="Gene3D" id="2.60.120.1440">
    <property type="match status" value="1"/>
</dbReference>
<name>A0A1T5DHT4_9SPHI</name>
<proteinExistence type="predicted"/>
<dbReference type="AlphaFoldDB" id="A0A1T5DHT4"/>
<dbReference type="PIRSF" id="PIRSF018266">
    <property type="entry name" value="FecR"/>
    <property type="match status" value="1"/>
</dbReference>
<dbReference type="Proteomes" id="UP000189981">
    <property type="component" value="Unassembled WGS sequence"/>
</dbReference>